<accession>A0ABP7SC06</accession>
<keyword evidence="2" id="KW-1185">Reference proteome</keyword>
<evidence type="ECO:0000313" key="2">
    <source>
        <dbReference type="Proteomes" id="UP001501747"/>
    </source>
</evidence>
<dbReference type="EMBL" id="BAABAL010000012">
    <property type="protein sequence ID" value="GAA4009663.1"/>
    <property type="molecule type" value="Genomic_DNA"/>
</dbReference>
<gene>
    <name evidence="1" type="ORF">GCM10022247_34750</name>
</gene>
<dbReference type="RefSeq" id="WP_344875957.1">
    <property type="nucleotide sequence ID" value="NZ_BAABAL010000012.1"/>
</dbReference>
<protein>
    <submittedName>
        <fullName evidence="1">Uncharacterized protein</fullName>
    </submittedName>
</protein>
<name>A0ABP7SC06_9PSEU</name>
<proteinExistence type="predicted"/>
<sequence length="137" mass="15317">MPRNDQAAPLPFTPKNAYELTTHQDGRELAFRWNIGNAASDGSQRQARLGVTFHKGWGYTATLATVIHVSNASYASDDYQHMGSTGERIWSGRAGRFSRTKLHESGHFAVEALQMMFEAQHPKVLRHFDPATTLPFS</sequence>
<evidence type="ECO:0000313" key="1">
    <source>
        <dbReference type="EMBL" id="GAA4009663.1"/>
    </source>
</evidence>
<reference evidence="2" key="1">
    <citation type="journal article" date="2019" name="Int. J. Syst. Evol. Microbiol.">
        <title>The Global Catalogue of Microorganisms (GCM) 10K type strain sequencing project: providing services to taxonomists for standard genome sequencing and annotation.</title>
        <authorList>
            <consortium name="The Broad Institute Genomics Platform"/>
            <consortium name="The Broad Institute Genome Sequencing Center for Infectious Disease"/>
            <person name="Wu L."/>
            <person name="Ma J."/>
        </authorList>
    </citation>
    <scope>NUCLEOTIDE SEQUENCE [LARGE SCALE GENOMIC DNA]</scope>
    <source>
        <strain evidence="2">JCM 17342</strain>
    </source>
</reference>
<dbReference type="Proteomes" id="UP001501747">
    <property type="component" value="Unassembled WGS sequence"/>
</dbReference>
<organism evidence="1 2">
    <name type="scientific">Allokutzneria multivorans</name>
    <dbReference type="NCBI Taxonomy" id="1142134"/>
    <lineage>
        <taxon>Bacteria</taxon>
        <taxon>Bacillati</taxon>
        <taxon>Actinomycetota</taxon>
        <taxon>Actinomycetes</taxon>
        <taxon>Pseudonocardiales</taxon>
        <taxon>Pseudonocardiaceae</taxon>
        <taxon>Allokutzneria</taxon>
    </lineage>
</organism>
<comment type="caution">
    <text evidence="1">The sequence shown here is derived from an EMBL/GenBank/DDBJ whole genome shotgun (WGS) entry which is preliminary data.</text>
</comment>